<comment type="caution">
    <text evidence="4">The sequence shown here is derived from an EMBL/GenBank/DDBJ whole genome shotgun (WGS) entry which is preliminary data.</text>
</comment>
<feature type="transmembrane region" description="Helical" evidence="2">
    <location>
        <begin position="136"/>
        <end position="154"/>
    </location>
</feature>
<dbReference type="RefSeq" id="WP_071085257.1">
    <property type="nucleotide sequence ID" value="NZ_MBLM01000119.1"/>
</dbReference>
<keyword evidence="4" id="KW-0808">Transferase</keyword>
<keyword evidence="4" id="KW-0012">Acyltransferase</keyword>
<sequence>MSTRLPDGPADAARRGGTAAEPTERSAGSAATVVFPGFDGLRAIAALLVMVVHVAFYSGLTFTSPVGVYTARGEIGVEVFFLISGFLLYRPFAAAHLGGHAAPDAPGFFVRRLLRIIPLYWLALVVALNVLPDDRLGVQGLPGLLQTAFFLQGYRRETAIQGLTQAWTLNIEFAFYLSIPVYAWLLVRRRRAPRDQLRVELVALGVIFVVSRVLHYRLIGSDVWWADGWTVWLPVWWDLFAMGMLLAVLSCWYAQNGRTPAWARWRWFGGACWLAAAFFFWVASTRIDLPRDPMFVPDRSQDMGRHLFYGLFGFFLVLPAVFGPPRQGLVRRFLSCRPMAYLGLISYGIYLWHTTVIELVMEHTGPQDGALAFVPFLLVVIAITCAVSTLTYFLVERPCTVLAREWARALRARRASRSGSPGAGGGSGGGGPGGAAAGSGRSATDGRWSREVSSTGHGTLAVAARRGHPRLTATGPRDGAIDCSDRDPARTFPLRTGGRAATYGRRTHGTDRWSVRGRTGGVPATRVPPDPAPSAPAPRAPSDGEGQPGRWVRRFGEGSASAAPGRRLGHIRSRLRDETR</sequence>
<dbReference type="AlphaFoldDB" id="A0A1S1QTX6"/>
<feature type="transmembrane region" description="Helical" evidence="2">
    <location>
        <begin position="231"/>
        <end position="253"/>
    </location>
</feature>
<accession>A0A1S1QTX6</accession>
<dbReference type="PANTHER" id="PTHR23028:SF53">
    <property type="entry name" value="ACYL_TRANSF_3 DOMAIN-CONTAINING PROTEIN"/>
    <property type="match status" value="1"/>
</dbReference>
<feature type="domain" description="Acyltransferase 3" evidence="3">
    <location>
        <begin position="36"/>
        <end position="392"/>
    </location>
</feature>
<feature type="transmembrane region" description="Helical" evidence="2">
    <location>
        <begin position="334"/>
        <end position="352"/>
    </location>
</feature>
<dbReference type="Pfam" id="PF01757">
    <property type="entry name" value="Acyl_transf_3"/>
    <property type="match status" value="1"/>
</dbReference>
<gene>
    <name evidence="4" type="ORF">CC117_04535</name>
</gene>
<feature type="compositionally biased region" description="Basic and acidic residues" evidence="1">
    <location>
        <begin position="479"/>
        <end position="489"/>
    </location>
</feature>
<feature type="transmembrane region" description="Helical" evidence="2">
    <location>
        <begin position="303"/>
        <end position="322"/>
    </location>
</feature>
<organism evidence="4 5">
    <name type="scientific">Parafrankia colletiae</name>
    <dbReference type="NCBI Taxonomy" id="573497"/>
    <lineage>
        <taxon>Bacteria</taxon>
        <taxon>Bacillati</taxon>
        <taxon>Actinomycetota</taxon>
        <taxon>Actinomycetes</taxon>
        <taxon>Frankiales</taxon>
        <taxon>Frankiaceae</taxon>
        <taxon>Parafrankia</taxon>
    </lineage>
</organism>
<feature type="transmembrane region" description="Helical" evidence="2">
    <location>
        <begin position="43"/>
        <end position="63"/>
    </location>
</feature>
<name>A0A1S1QTX6_9ACTN</name>
<keyword evidence="2" id="KW-1133">Transmembrane helix</keyword>
<evidence type="ECO:0000313" key="5">
    <source>
        <dbReference type="Proteomes" id="UP000179627"/>
    </source>
</evidence>
<keyword evidence="2" id="KW-0812">Transmembrane</keyword>
<feature type="compositionally biased region" description="Pro residues" evidence="1">
    <location>
        <begin position="526"/>
        <end position="539"/>
    </location>
</feature>
<dbReference type="InterPro" id="IPR002656">
    <property type="entry name" value="Acyl_transf_3_dom"/>
</dbReference>
<feature type="region of interest" description="Disordered" evidence="1">
    <location>
        <begin position="414"/>
        <end position="580"/>
    </location>
</feature>
<feature type="compositionally biased region" description="Gly residues" evidence="1">
    <location>
        <begin position="421"/>
        <end position="437"/>
    </location>
</feature>
<dbReference type="GO" id="GO:0016747">
    <property type="term" value="F:acyltransferase activity, transferring groups other than amino-acyl groups"/>
    <property type="evidence" value="ECO:0007669"/>
    <property type="project" value="InterPro"/>
</dbReference>
<evidence type="ECO:0000256" key="1">
    <source>
        <dbReference type="SAM" id="MobiDB-lite"/>
    </source>
</evidence>
<dbReference type="InterPro" id="IPR050879">
    <property type="entry name" value="Acyltransferase_3"/>
</dbReference>
<feature type="transmembrane region" description="Helical" evidence="2">
    <location>
        <begin position="265"/>
        <end position="283"/>
    </location>
</feature>
<evidence type="ECO:0000259" key="3">
    <source>
        <dbReference type="Pfam" id="PF01757"/>
    </source>
</evidence>
<protein>
    <submittedName>
        <fullName evidence="4">Acyltransferase</fullName>
    </submittedName>
</protein>
<keyword evidence="5" id="KW-1185">Reference proteome</keyword>
<dbReference type="GO" id="GO:0009103">
    <property type="term" value="P:lipopolysaccharide biosynthetic process"/>
    <property type="evidence" value="ECO:0007669"/>
    <property type="project" value="TreeGrafter"/>
</dbReference>
<feature type="compositionally biased region" description="Low complexity" evidence="1">
    <location>
        <begin position="495"/>
        <end position="504"/>
    </location>
</feature>
<feature type="transmembrane region" description="Helical" evidence="2">
    <location>
        <begin position="372"/>
        <end position="395"/>
    </location>
</feature>
<feature type="transmembrane region" description="Helical" evidence="2">
    <location>
        <begin position="199"/>
        <end position="219"/>
    </location>
</feature>
<reference evidence="5" key="1">
    <citation type="submission" date="2016-07" db="EMBL/GenBank/DDBJ databases">
        <title>Sequence Frankia sp. strain CcI1.17.</title>
        <authorList>
            <person name="Ghodhbane-Gtari F."/>
            <person name="Swanson E."/>
            <person name="Gueddou A."/>
            <person name="Morris K."/>
            <person name="Hezbri K."/>
            <person name="Ktari A."/>
            <person name="Nouioui I."/>
            <person name="Abebe-Akele F."/>
            <person name="Simpson S."/>
            <person name="Thomas K."/>
            <person name="Gtari M."/>
            <person name="Tisa L.S."/>
            <person name="Hurst S."/>
        </authorList>
    </citation>
    <scope>NUCLEOTIDE SEQUENCE [LARGE SCALE GENOMIC DNA]</scope>
    <source>
        <strain evidence="5">Cc1.17</strain>
    </source>
</reference>
<feature type="transmembrane region" description="Helical" evidence="2">
    <location>
        <begin position="113"/>
        <end position="131"/>
    </location>
</feature>
<dbReference type="GO" id="GO:0016020">
    <property type="term" value="C:membrane"/>
    <property type="evidence" value="ECO:0007669"/>
    <property type="project" value="TreeGrafter"/>
</dbReference>
<dbReference type="EMBL" id="MBLM01000119">
    <property type="protein sequence ID" value="OHV35864.1"/>
    <property type="molecule type" value="Genomic_DNA"/>
</dbReference>
<evidence type="ECO:0000256" key="2">
    <source>
        <dbReference type="SAM" id="Phobius"/>
    </source>
</evidence>
<evidence type="ECO:0000313" key="4">
    <source>
        <dbReference type="EMBL" id="OHV35864.1"/>
    </source>
</evidence>
<proteinExistence type="predicted"/>
<feature type="transmembrane region" description="Helical" evidence="2">
    <location>
        <begin position="166"/>
        <end position="187"/>
    </location>
</feature>
<feature type="transmembrane region" description="Helical" evidence="2">
    <location>
        <begin position="75"/>
        <end position="93"/>
    </location>
</feature>
<feature type="region of interest" description="Disordered" evidence="1">
    <location>
        <begin position="1"/>
        <end position="25"/>
    </location>
</feature>
<dbReference type="Proteomes" id="UP000179627">
    <property type="component" value="Unassembled WGS sequence"/>
</dbReference>
<dbReference type="PANTHER" id="PTHR23028">
    <property type="entry name" value="ACETYLTRANSFERASE"/>
    <property type="match status" value="1"/>
</dbReference>
<keyword evidence="2" id="KW-0472">Membrane</keyword>